<evidence type="ECO:0000256" key="2">
    <source>
        <dbReference type="ARBA" id="ARBA00022729"/>
    </source>
</evidence>
<dbReference type="PROSITE" id="PS50234">
    <property type="entry name" value="VWFA"/>
    <property type="match status" value="1"/>
</dbReference>
<name>A0ABN9LYR0_9NEOB</name>
<evidence type="ECO:0000256" key="4">
    <source>
        <dbReference type="ARBA" id="ARBA00022837"/>
    </source>
</evidence>
<dbReference type="PRINTS" id="PR00453">
    <property type="entry name" value="VWFADOMAIN"/>
</dbReference>
<keyword evidence="7" id="KW-0130">Cell adhesion</keyword>
<keyword evidence="5" id="KW-0325">Glycoprotein</keyword>
<dbReference type="InterPro" id="IPR000413">
    <property type="entry name" value="Integrin_alpha"/>
</dbReference>
<gene>
    <name evidence="10" type="ORF">RIMI_LOCUS13683503</name>
</gene>
<comment type="subcellular location">
    <subcellularLocation>
        <location evidence="7">Membrane</location>
        <topology evidence="7">Single-pass type I membrane protein</topology>
    </subcellularLocation>
</comment>
<dbReference type="SMART" id="SM00327">
    <property type="entry name" value="VWA"/>
    <property type="match status" value="1"/>
</dbReference>
<protein>
    <recommendedName>
        <fullName evidence="9">VWFA domain-containing protein</fullName>
    </recommendedName>
</protein>
<dbReference type="InterPro" id="IPR013519">
    <property type="entry name" value="Int_alpha_beta-p"/>
</dbReference>
<dbReference type="SUPFAM" id="SSF53300">
    <property type="entry name" value="vWA-like"/>
    <property type="match status" value="1"/>
</dbReference>
<sequence>MKFTSLYGNQSLEFLDVRISIEADLPADKREDAKNHNRGTQWSLLTAYRENGTLKERVYPNLATTVFDFLEKKKDRNKNSNNNNNNNNALDRLSLNQDLTDGFQESEKGKKPETNTNNNNNAYDIDEEGGTEIAIVLDGSGSIKSDDFQKARDFISNLTTKIWENCFECEFAVVQYGDVIQTEFDLQDSRQGSLSIQEKIQNITQVGEVTKTASALLHVLNNIFNESRGSRESASKIILVITDGDIFYDPVNLTTVINSPKMKTIERFSIGVGDAFNKTKAYNELKLIASDEKDHVIRVEDYSKLDGLISSLQQKMARVEGTKGDSLEFDLAEVGFSAHLKDKNTLVLGAVGAFDWSGGLMVYFTDSKPHKVRFLNESFDLSKKVDYSYLGYSVSTASGKFSLYIAGAPRHSNVGKVLVFEEDYKSYHLWQTLTGDQLGSYFGHQLCTIDINKDGNTDFLLVGAPFYHIKGEEGRVYLYKLSNEGTFTFVSILEQPYYSFARFGYSIAQIGDISHDGFQDIAIGAPLEGHFEDPDAFGSVYIYNSIKDGIRSTPSQRIRATDFRQKLQFFGQSIDGGLDITEDGYSDIAVGALRSVVVLQSCPVVKIRATLKFEPNKLSMIHKTVNANLCFTVTPFNQAVYNVISRIIVDKLLLFAHTFNSIAELKKSFLEYKMELDVYMEHKRIILHDKTSIRKSISLTSDNCTSFSLTVLVIVGSHKMYTLLNIEIATPRK</sequence>
<feature type="region of interest" description="Disordered" evidence="8">
    <location>
        <begin position="74"/>
        <end position="93"/>
    </location>
</feature>
<evidence type="ECO:0000256" key="8">
    <source>
        <dbReference type="SAM" id="MobiDB-lite"/>
    </source>
</evidence>
<dbReference type="PRINTS" id="PR01185">
    <property type="entry name" value="INTEGRINA"/>
</dbReference>
<dbReference type="Gene3D" id="3.40.50.410">
    <property type="entry name" value="von Willebrand factor, type A domain"/>
    <property type="match status" value="1"/>
</dbReference>
<keyword evidence="1" id="KW-0479">Metal-binding</keyword>
<keyword evidence="2" id="KW-0732">Signal</keyword>
<accession>A0ABN9LYR0</accession>
<keyword evidence="7" id="KW-0401">Integrin</keyword>
<reference evidence="10" key="1">
    <citation type="submission" date="2023-07" db="EMBL/GenBank/DDBJ databases">
        <authorList>
            <person name="Stuckert A."/>
        </authorList>
    </citation>
    <scope>NUCLEOTIDE SEQUENCE</scope>
</reference>
<evidence type="ECO:0000313" key="10">
    <source>
        <dbReference type="EMBL" id="CAJ0952010.1"/>
    </source>
</evidence>
<dbReference type="Pfam" id="PF01839">
    <property type="entry name" value="FG-GAP"/>
    <property type="match status" value="2"/>
</dbReference>
<dbReference type="InterPro" id="IPR013517">
    <property type="entry name" value="FG-GAP"/>
</dbReference>
<evidence type="ECO:0000256" key="1">
    <source>
        <dbReference type="ARBA" id="ARBA00022723"/>
    </source>
</evidence>
<feature type="region of interest" description="Disordered" evidence="8">
    <location>
        <begin position="103"/>
        <end position="125"/>
    </location>
</feature>
<organism evidence="10 11">
    <name type="scientific">Ranitomeya imitator</name>
    <name type="common">mimic poison frog</name>
    <dbReference type="NCBI Taxonomy" id="111125"/>
    <lineage>
        <taxon>Eukaryota</taxon>
        <taxon>Metazoa</taxon>
        <taxon>Chordata</taxon>
        <taxon>Craniata</taxon>
        <taxon>Vertebrata</taxon>
        <taxon>Euteleostomi</taxon>
        <taxon>Amphibia</taxon>
        <taxon>Batrachia</taxon>
        <taxon>Anura</taxon>
        <taxon>Neobatrachia</taxon>
        <taxon>Hyloidea</taxon>
        <taxon>Dendrobatidae</taxon>
        <taxon>Dendrobatinae</taxon>
        <taxon>Ranitomeya</taxon>
    </lineage>
</organism>
<feature type="repeat" description="FG-GAP" evidence="6">
    <location>
        <begin position="428"/>
        <end position="488"/>
    </location>
</feature>
<evidence type="ECO:0000256" key="6">
    <source>
        <dbReference type="PROSITE-ProRule" id="PRU00803"/>
    </source>
</evidence>
<dbReference type="SMART" id="SM00191">
    <property type="entry name" value="Int_alpha"/>
    <property type="match status" value="4"/>
</dbReference>
<feature type="domain" description="VWFA" evidence="9">
    <location>
        <begin position="132"/>
        <end position="312"/>
    </location>
</feature>
<keyword evidence="3" id="KW-0677">Repeat</keyword>
<comment type="caution">
    <text evidence="10">The sequence shown here is derived from an EMBL/GenBank/DDBJ whole genome shotgun (WGS) entry which is preliminary data.</text>
</comment>
<dbReference type="InterPro" id="IPR002035">
    <property type="entry name" value="VWF_A"/>
</dbReference>
<evidence type="ECO:0000256" key="3">
    <source>
        <dbReference type="ARBA" id="ARBA00022737"/>
    </source>
</evidence>
<keyword evidence="11" id="KW-1185">Reference proteome</keyword>
<feature type="repeat" description="FG-GAP" evidence="6">
    <location>
        <begin position="556"/>
        <end position="616"/>
    </location>
</feature>
<evidence type="ECO:0000256" key="7">
    <source>
        <dbReference type="RuleBase" id="RU003762"/>
    </source>
</evidence>
<dbReference type="SUPFAM" id="SSF69318">
    <property type="entry name" value="Integrin alpha N-terminal domain"/>
    <property type="match status" value="1"/>
</dbReference>
<evidence type="ECO:0000313" key="11">
    <source>
        <dbReference type="Proteomes" id="UP001176940"/>
    </source>
</evidence>
<dbReference type="PANTHER" id="PTHR23220:SF79">
    <property type="entry name" value="INTEGRIN ALPHA-E"/>
    <property type="match status" value="1"/>
</dbReference>
<dbReference type="InterPro" id="IPR028994">
    <property type="entry name" value="Integrin_alpha_N"/>
</dbReference>
<dbReference type="Proteomes" id="UP001176940">
    <property type="component" value="Unassembled WGS sequence"/>
</dbReference>
<proteinExistence type="inferred from homology"/>
<dbReference type="PROSITE" id="PS51470">
    <property type="entry name" value="FG_GAP"/>
    <property type="match status" value="3"/>
</dbReference>
<feature type="repeat" description="FG-GAP" evidence="6">
    <location>
        <begin position="490"/>
        <end position="552"/>
    </location>
</feature>
<dbReference type="Pfam" id="PF00092">
    <property type="entry name" value="VWA"/>
    <property type="match status" value="1"/>
</dbReference>
<dbReference type="EMBL" id="CAUEEQ010034169">
    <property type="protein sequence ID" value="CAJ0952010.1"/>
    <property type="molecule type" value="Genomic_DNA"/>
</dbReference>
<dbReference type="PANTHER" id="PTHR23220">
    <property type="entry name" value="INTEGRIN ALPHA"/>
    <property type="match status" value="1"/>
</dbReference>
<comment type="similarity">
    <text evidence="7">Belongs to the integrin alpha chain family.</text>
</comment>
<keyword evidence="4" id="KW-0106">Calcium</keyword>
<evidence type="ECO:0000256" key="5">
    <source>
        <dbReference type="ARBA" id="ARBA00023180"/>
    </source>
</evidence>
<feature type="compositionally biased region" description="Low complexity" evidence="8">
    <location>
        <begin position="79"/>
        <end position="93"/>
    </location>
</feature>
<keyword evidence="7" id="KW-0675">Receptor</keyword>
<dbReference type="Gene3D" id="2.130.10.130">
    <property type="entry name" value="Integrin alpha, N-terminal"/>
    <property type="match status" value="1"/>
</dbReference>
<dbReference type="InterPro" id="IPR036465">
    <property type="entry name" value="vWFA_dom_sf"/>
</dbReference>
<evidence type="ECO:0000259" key="9">
    <source>
        <dbReference type="PROSITE" id="PS50234"/>
    </source>
</evidence>